<feature type="transmembrane region" description="Helical" evidence="7">
    <location>
        <begin position="147"/>
        <end position="164"/>
    </location>
</feature>
<dbReference type="Pfam" id="PF03208">
    <property type="entry name" value="PRA1"/>
    <property type="match status" value="1"/>
</dbReference>
<evidence type="ECO:0000313" key="8">
    <source>
        <dbReference type="EMBL" id="GKV12453.1"/>
    </source>
</evidence>
<reference evidence="8 9" key="1">
    <citation type="journal article" date="2021" name="Commun. Biol.">
        <title>The genome of Shorea leprosula (Dipterocarpaceae) highlights the ecological relevance of drought in aseasonal tropical rainforests.</title>
        <authorList>
            <person name="Ng K.K.S."/>
            <person name="Kobayashi M.J."/>
            <person name="Fawcett J.A."/>
            <person name="Hatakeyama M."/>
            <person name="Paape T."/>
            <person name="Ng C.H."/>
            <person name="Ang C.C."/>
            <person name="Tnah L.H."/>
            <person name="Lee C.T."/>
            <person name="Nishiyama T."/>
            <person name="Sese J."/>
            <person name="O'Brien M.J."/>
            <person name="Copetti D."/>
            <person name="Mohd Noor M.I."/>
            <person name="Ong R.C."/>
            <person name="Putra M."/>
            <person name="Sireger I.Z."/>
            <person name="Indrioko S."/>
            <person name="Kosugi Y."/>
            <person name="Izuno A."/>
            <person name="Isagi Y."/>
            <person name="Lee S.L."/>
            <person name="Shimizu K.K."/>
        </authorList>
    </citation>
    <scope>NUCLEOTIDE SEQUENCE [LARGE SCALE GENOMIC DNA]</scope>
    <source>
        <strain evidence="8">214</strain>
    </source>
</reference>
<proteinExistence type="inferred from homology"/>
<dbReference type="GO" id="GO:0016020">
    <property type="term" value="C:membrane"/>
    <property type="evidence" value="ECO:0007669"/>
    <property type="project" value="UniProtKB-SubCell"/>
</dbReference>
<gene>
    <name evidence="8" type="ORF">SLEP1_g23593</name>
</gene>
<feature type="transmembrane region" description="Helical" evidence="7">
    <location>
        <begin position="121"/>
        <end position="141"/>
    </location>
</feature>
<evidence type="ECO:0000256" key="6">
    <source>
        <dbReference type="ARBA" id="ARBA00023136"/>
    </source>
</evidence>
<dbReference type="AlphaFoldDB" id="A0AAV5JM59"/>
<dbReference type="Proteomes" id="UP001054252">
    <property type="component" value="Unassembled WGS sequence"/>
</dbReference>
<dbReference type="GO" id="GO:0016192">
    <property type="term" value="P:vesicle-mediated transport"/>
    <property type="evidence" value="ECO:0007669"/>
    <property type="project" value="TreeGrafter"/>
</dbReference>
<keyword evidence="5 7" id="KW-1133">Transmembrane helix</keyword>
<evidence type="ECO:0000256" key="5">
    <source>
        <dbReference type="ARBA" id="ARBA00022989"/>
    </source>
</evidence>
<sequence>MSLKSPDGYGTISSTITAATTTTIVTDSQSFSRAKPTRRPWPEFLNLHSFSLPISAADAKARIRRNVSYFRVNYAMIMLVILFLSLLWHPLSMIIFLIVFVLWWFFYFFRDDPVVVLGRVIDDRIVLAILSLITVICLVFTKVGTNVLVSLIIGVVVVGVHAAFRNTEDLFVDVETAEEGGLLSVVGGQPLRPTTGYTRI</sequence>
<evidence type="ECO:0000256" key="3">
    <source>
        <dbReference type="ARBA" id="ARBA00006483"/>
    </source>
</evidence>
<dbReference type="InterPro" id="IPR004895">
    <property type="entry name" value="Prenylated_rab_accept_PRA1"/>
</dbReference>
<feature type="transmembrane region" description="Helical" evidence="7">
    <location>
        <begin position="69"/>
        <end position="87"/>
    </location>
</feature>
<evidence type="ECO:0000256" key="2">
    <source>
        <dbReference type="ARBA" id="ARBA00004127"/>
    </source>
</evidence>
<organism evidence="8 9">
    <name type="scientific">Rubroshorea leprosula</name>
    <dbReference type="NCBI Taxonomy" id="152421"/>
    <lineage>
        <taxon>Eukaryota</taxon>
        <taxon>Viridiplantae</taxon>
        <taxon>Streptophyta</taxon>
        <taxon>Embryophyta</taxon>
        <taxon>Tracheophyta</taxon>
        <taxon>Spermatophyta</taxon>
        <taxon>Magnoliopsida</taxon>
        <taxon>eudicotyledons</taxon>
        <taxon>Gunneridae</taxon>
        <taxon>Pentapetalae</taxon>
        <taxon>rosids</taxon>
        <taxon>malvids</taxon>
        <taxon>Malvales</taxon>
        <taxon>Dipterocarpaceae</taxon>
        <taxon>Rubroshorea</taxon>
    </lineage>
</organism>
<keyword evidence="6 7" id="KW-0472">Membrane</keyword>
<keyword evidence="4 7" id="KW-0812">Transmembrane</keyword>
<comment type="caution">
    <text evidence="8">The sequence shown here is derived from an EMBL/GenBank/DDBJ whole genome shotgun (WGS) entry which is preliminary data.</text>
</comment>
<comment type="similarity">
    <text evidence="3 7">Belongs to the PRA1 family.</text>
</comment>
<evidence type="ECO:0000256" key="7">
    <source>
        <dbReference type="RuleBase" id="RU363107"/>
    </source>
</evidence>
<evidence type="ECO:0000256" key="4">
    <source>
        <dbReference type="ARBA" id="ARBA00022692"/>
    </source>
</evidence>
<evidence type="ECO:0000256" key="1">
    <source>
        <dbReference type="ARBA" id="ARBA00002501"/>
    </source>
</evidence>
<dbReference type="GO" id="GO:0005794">
    <property type="term" value="C:Golgi apparatus"/>
    <property type="evidence" value="ECO:0007669"/>
    <property type="project" value="TreeGrafter"/>
</dbReference>
<accession>A0AAV5JM59</accession>
<name>A0AAV5JM59_9ROSI</name>
<dbReference type="EMBL" id="BPVZ01000036">
    <property type="protein sequence ID" value="GKV12453.1"/>
    <property type="molecule type" value="Genomic_DNA"/>
</dbReference>
<comment type="function">
    <text evidence="1 7">May be involved in both secretory and endocytic intracellular trafficking in the endosomal/prevacuolar compartments.</text>
</comment>
<keyword evidence="7" id="KW-0813">Transport</keyword>
<dbReference type="PANTHER" id="PTHR19317:SF91">
    <property type="entry name" value="PRA1 FAMILY PROTEIN"/>
    <property type="match status" value="1"/>
</dbReference>
<keyword evidence="9" id="KW-1185">Reference proteome</keyword>
<dbReference type="PANTHER" id="PTHR19317">
    <property type="entry name" value="PRENYLATED RAB ACCEPTOR 1-RELATED"/>
    <property type="match status" value="1"/>
</dbReference>
<dbReference type="GO" id="GO:0005783">
    <property type="term" value="C:endoplasmic reticulum"/>
    <property type="evidence" value="ECO:0007669"/>
    <property type="project" value="UniProtKB-ARBA"/>
</dbReference>
<evidence type="ECO:0000313" key="9">
    <source>
        <dbReference type="Proteomes" id="UP001054252"/>
    </source>
</evidence>
<comment type="subcellular location">
    <subcellularLocation>
        <location evidence="2">Endomembrane system</location>
        <topology evidence="2">Multi-pass membrane protein</topology>
    </subcellularLocation>
    <subcellularLocation>
        <location evidence="7">Membrane</location>
        <topology evidence="7">Multi-pass membrane protein</topology>
    </subcellularLocation>
</comment>
<protein>
    <recommendedName>
        <fullName evidence="7">PRA1 family protein</fullName>
    </recommendedName>
</protein>